<organism evidence="3 4">
    <name type="scientific">Chitinophaga oryziterrae</name>
    <dbReference type="NCBI Taxonomy" id="1031224"/>
    <lineage>
        <taxon>Bacteria</taxon>
        <taxon>Pseudomonadati</taxon>
        <taxon>Bacteroidota</taxon>
        <taxon>Chitinophagia</taxon>
        <taxon>Chitinophagales</taxon>
        <taxon>Chitinophagaceae</taxon>
        <taxon>Chitinophaga</taxon>
    </lineage>
</organism>
<feature type="chain" id="PRO_5026708310" evidence="1">
    <location>
        <begin position="21"/>
        <end position="281"/>
    </location>
</feature>
<dbReference type="InterPro" id="IPR009677">
    <property type="entry name" value="DUF1266"/>
</dbReference>
<dbReference type="PROSITE" id="PS51257">
    <property type="entry name" value="PROKAR_LIPOPROTEIN"/>
    <property type="match status" value="1"/>
</dbReference>
<keyword evidence="4" id="KW-1185">Reference proteome</keyword>
<reference evidence="3 4" key="1">
    <citation type="submission" date="2019-12" db="EMBL/GenBank/DDBJ databases">
        <title>The draft genomic sequence of strain Chitinophaga oryziterrae JCM 16595.</title>
        <authorList>
            <person name="Zhang X."/>
        </authorList>
    </citation>
    <scope>NUCLEOTIDE SEQUENCE [LARGE SCALE GENOMIC DNA]</scope>
    <source>
        <strain evidence="3 4">JCM 16595</strain>
    </source>
</reference>
<dbReference type="Proteomes" id="UP000468388">
    <property type="component" value="Unassembled WGS sequence"/>
</dbReference>
<accession>A0A6N8J7P2</accession>
<proteinExistence type="predicted"/>
<dbReference type="OrthoDB" id="1014676at2"/>
<evidence type="ECO:0000313" key="3">
    <source>
        <dbReference type="EMBL" id="MVT41257.1"/>
    </source>
</evidence>
<keyword evidence="1" id="KW-0732">Signal</keyword>
<evidence type="ECO:0000259" key="2">
    <source>
        <dbReference type="Pfam" id="PF06889"/>
    </source>
</evidence>
<name>A0A6N8J7P2_9BACT</name>
<gene>
    <name evidence="3" type="ORF">GO495_11740</name>
</gene>
<sequence length="281" mass="31280">MTGKKLVTLILLSASIAACNSSGKKGTQQGIDSTKEVTAIRDNELYPFMLAGVYFFHGYGGADNVFNSMIRPVAQGTPGTAVFTKSIQKAYSQYFIFPFKPQDDPGGADAKSTLSKYWEVNSKADLETDLNWLLDEGHQTQYAFLRKILDENGGANADVEKIDLKKYDLDKASVLGLAFIKANYSDFSKAGIKAWDYARYVNNICIGYQAGYLTRDEATAWLKKVSLAAQQNYTSWQAYYKDFLLGRAFWGGGETDTPQYAKDVADMMTGDYSIYKYMSIN</sequence>
<evidence type="ECO:0000256" key="1">
    <source>
        <dbReference type="SAM" id="SignalP"/>
    </source>
</evidence>
<protein>
    <submittedName>
        <fullName evidence="3">DUF1266 domain-containing protein</fullName>
    </submittedName>
</protein>
<dbReference type="Pfam" id="PF06889">
    <property type="entry name" value="DUF1266"/>
    <property type="match status" value="1"/>
</dbReference>
<dbReference type="RefSeq" id="WP_157299865.1">
    <property type="nucleotide sequence ID" value="NZ_BAAAZB010000007.1"/>
</dbReference>
<feature type="domain" description="DUF1266" evidence="2">
    <location>
        <begin position="114"/>
        <end position="276"/>
    </location>
</feature>
<dbReference type="AlphaFoldDB" id="A0A6N8J7P2"/>
<comment type="caution">
    <text evidence="3">The sequence shown here is derived from an EMBL/GenBank/DDBJ whole genome shotgun (WGS) entry which is preliminary data.</text>
</comment>
<evidence type="ECO:0000313" key="4">
    <source>
        <dbReference type="Proteomes" id="UP000468388"/>
    </source>
</evidence>
<dbReference type="EMBL" id="WRXO01000002">
    <property type="protein sequence ID" value="MVT41257.1"/>
    <property type="molecule type" value="Genomic_DNA"/>
</dbReference>
<feature type="signal peptide" evidence="1">
    <location>
        <begin position="1"/>
        <end position="20"/>
    </location>
</feature>